<name>R8MPY2_BACCX</name>
<dbReference type="EMBL" id="AHFE01000054">
    <property type="protein sequence ID" value="EOP36177.1"/>
    <property type="molecule type" value="Genomic_DNA"/>
</dbReference>
<comment type="caution">
    <text evidence="1">The sequence shown here is derived from an EMBL/GenBank/DDBJ whole genome shotgun (WGS) entry which is preliminary data.</text>
</comment>
<accession>R8MPY2</accession>
<organism evidence="1 2">
    <name type="scientific">Bacillus cereus (strain VD146)</name>
    <dbReference type="NCBI Taxonomy" id="1053236"/>
    <lineage>
        <taxon>Bacteria</taxon>
        <taxon>Bacillati</taxon>
        <taxon>Bacillota</taxon>
        <taxon>Bacilli</taxon>
        <taxon>Bacillales</taxon>
        <taxon>Bacillaceae</taxon>
        <taxon>Bacillus</taxon>
        <taxon>Bacillus cereus group</taxon>
    </lineage>
</organism>
<gene>
    <name evidence="1" type="ORF">IK1_02924</name>
</gene>
<dbReference type="Proteomes" id="UP000014020">
    <property type="component" value="Unassembled WGS sequence"/>
</dbReference>
<dbReference type="RefSeq" id="WP_016120693.1">
    <property type="nucleotide sequence ID" value="NZ_KB976677.1"/>
</dbReference>
<sequence>MITFNPLEDNDFGVDFKESYNEFGESVTNELKDFYAKVNNNKGLTVNSGVNYPFKLVARDGVVSNPIVDINNAILDVKVINAKPGKWYKIDWIGNGYTGWGKPSYSMFIGEYDENTFTNPRTIFDRVSNSFPFPTQNIEYKLFTKVNEDVMVSVTVDYSKLKKDRYPMNSVGDGYSYIIDESCYFHKKSVAPTVTESLKKNEVSVLKSGSTIKAKFYYSNTKDMIIEWAPLKNNKFTHFSKWYFQNKGLPWDDFTGTQVMITGTDWISPYGLMAVNNTVSNTSFTVGGAHGTSGGAGFPTGRHQSTRVLVDGIEVKDGVPMKSNEVTIIAEHYVFASNVIDTTTGNARDVMRELVTYTVTPNNIQESTELRAMEDCKVNRYAGLQATKVGGYWNKFYAMMDKPFIYNTADTTAGATDPKSRVITDRFILFGGVDTVVCYMNKFGIGDKRFIPDDEPFVYWTEGANGKLYMHNIKQEVPLKAGESLFYSGGYTLMETFKNTLRGYFIKEGNQKVYVLDFHGTNDVIVDIGEYNKKVKVIDKTSTITCADFITGQGLYVTTTGYGQLKFIIE</sequence>
<evidence type="ECO:0000313" key="2">
    <source>
        <dbReference type="Proteomes" id="UP000014020"/>
    </source>
</evidence>
<dbReference type="HOGENOM" id="CLU_477908_0_0_9"/>
<reference evidence="2" key="1">
    <citation type="submission" date="2012-12" db="EMBL/GenBank/DDBJ databases">
        <title>The genome sequence of Bacillus cereus VD146.</title>
        <authorList>
            <consortium name="The Broad Institute Genome Sequencing Platform"/>
            <consortium name="The Broad Institute Genome Sequencing Center for Infectious Disease"/>
            <person name="Feldgarden M."/>
            <person name="Van der Auwera G.A."/>
            <person name="Mahillon J."/>
            <person name="Duprez V."/>
            <person name="Timmery S."/>
            <person name="Mattelet C."/>
            <person name="Dierick K."/>
            <person name="Sun M."/>
            <person name="Yu Z."/>
            <person name="Zhu L."/>
            <person name="Hu X."/>
            <person name="Shank E.B."/>
            <person name="Swiecicka I."/>
            <person name="Hansen B.M."/>
            <person name="Andrup L."/>
            <person name="Walker B."/>
            <person name="Young S.K."/>
            <person name="Zeng Q."/>
            <person name="Gargeya S."/>
            <person name="Fitzgerald M."/>
            <person name="Haas B."/>
            <person name="Abouelleil A."/>
            <person name="Alvarado L."/>
            <person name="Arachchi H.M."/>
            <person name="Berlin A.M."/>
            <person name="Chapman S.B."/>
            <person name="Dewar J."/>
            <person name="Goldberg J."/>
            <person name="Griggs A."/>
            <person name="Gujja S."/>
            <person name="Hansen M."/>
            <person name="Howarth C."/>
            <person name="Imamovic A."/>
            <person name="Larimer J."/>
            <person name="McCowan C."/>
            <person name="Murphy C."/>
            <person name="Neiman D."/>
            <person name="Pearson M."/>
            <person name="Priest M."/>
            <person name="Roberts A."/>
            <person name="Saif S."/>
            <person name="Shea T."/>
            <person name="Sisk P."/>
            <person name="Sykes S."/>
            <person name="Wortman J."/>
            <person name="Nusbaum C."/>
            <person name="Birren B."/>
        </authorList>
    </citation>
    <scope>NUCLEOTIDE SEQUENCE [LARGE SCALE GENOMIC DNA]</scope>
    <source>
        <strain evidence="2">VD146</strain>
    </source>
</reference>
<protein>
    <submittedName>
        <fullName evidence="1">Uncharacterized protein</fullName>
    </submittedName>
</protein>
<dbReference type="AlphaFoldDB" id="R8MPY2"/>
<proteinExistence type="predicted"/>
<dbReference type="PATRIC" id="fig|1053236.3.peg.4361"/>
<evidence type="ECO:0000313" key="1">
    <source>
        <dbReference type="EMBL" id="EOP36177.1"/>
    </source>
</evidence>